<dbReference type="Gene3D" id="1.10.443.10">
    <property type="entry name" value="Intergrase catalytic core"/>
    <property type="match status" value="1"/>
</dbReference>
<name>A0A501PR52_9PROT</name>
<dbReference type="GO" id="GO:0006310">
    <property type="term" value="P:DNA recombination"/>
    <property type="evidence" value="ECO:0007669"/>
    <property type="project" value="UniProtKB-KW"/>
</dbReference>
<dbReference type="Proteomes" id="UP000319148">
    <property type="component" value="Unassembled WGS sequence"/>
</dbReference>
<keyword evidence="7" id="KW-1185">Reference proteome</keyword>
<dbReference type="SUPFAM" id="SSF56349">
    <property type="entry name" value="DNA breaking-rejoining enzymes"/>
    <property type="match status" value="1"/>
</dbReference>
<protein>
    <recommendedName>
        <fullName evidence="5">Core-binding (CB) domain-containing protein</fullName>
    </recommendedName>
</protein>
<evidence type="ECO:0000313" key="6">
    <source>
        <dbReference type="EMBL" id="TPD62725.1"/>
    </source>
</evidence>
<dbReference type="InterPro" id="IPR011010">
    <property type="entry name" value="DNA_brk_join_enz"/>
</dbReference>
<dbReference type="OrthoDB" id="9808346at2"/>
<evidence type="ECO:0000256" key="4">
    <source>
        <dbReference type="PROSITE-ProRule" id="PRU01248"/>
    </source>
</evidence>
<proteinExistence type="predicted"/>
<dbReference type="GO" id="GO:0003677">
    <property type="term" value="F:DNA binding"/>
    <property type="evidence" value="ECO:0007669"/>
    <property type="project" value="UniProtKB-UniRule"/>
</dbReference>
<dbReference type="RefSeq" id="WP_139937975.1">
    <property type="nucleotide sequence ID" value="NZ_JBHSYP010000022.1"/>
</dbReference>
<organism evidence="6 7">
    <name type="scientific">Emcibacter nanhaiensis</name>
    <dbReference type="NCBI Taxonomy" id="1505037"/>
    <lineage>
        <taxon>Bacteria</taxon>
        <taxon>Pseudomonadati</taxon>
        <taxon>Pseudomonadota</taxon>
        <taxon>Alphaproteobacteria</taxon>
        <taxon>Emcibacterales</taxon>
        <taxon>Emcibacteraceae</taxon>
        <taxon>Emcibacter</taxon>
    </lineage>
</organism>
<dbReference type="GO" id="GO:0015074">
    <property type="term" value="P:DNA integration"/>
    <property type="evidence" value="ECO:0007669"/>
    <property type="project" value="UniProtKB-KW"/>
</dbReference>
<keyword evidence="1" id="KW-0229">DNA integration</keyword>
<accession>A0A501PR52</accession>
<evidence type="ECO:0000259" key="5">
    <source>
        <dbReference type="PROSITE" id="PS51900"/>
    </source>
</evidence>
<evidence type="ECO:0000256" key="2">
    <source>
        <dbReference type="ARBA" id="ARBA00023125"/>
    </source>
</evidence>
<keyword evidence="2 4" id="KW-0238">DNA-binding</keyword>
<dbReference type="AlphaFoldDB" id="A0A501PR52"/>
<dbReference type="Gene3D" id="1.10.150.130">
    <property type="match status" value="1"/>
</dbReference>
<evidence type="ECO:0000256" key="1">
    <source>
        <dbReference type="ARBA" id="ARBA00022908"/>
    </source>
</evidence>
<dbReference type="InterPro" id="IPR025269">
    <property type="entry name" value="SAM-like_dom"/>
</dbReference>
<comment type="caution">
    <text evidence="6">The sequence shown here is derived from an EMBL/GenBank/DDBJ whole genome shotgun (WGS) entry which is preliminary data.</text>
</comment>
<reference evidence="7" key="1">
    <citation type="submission" date="2019-06" db="EMBL/GenBank/DDBJ databases">
        <title>The complete genome of Emcibacter congregatus ZYLT.</title>
        <authorList>
            <person name="Zhao Z."/>
        </authorList>
    </citation>
    <scope>NUCLEOTIDE SEQUENCE [LARGE SCALE GENOMIC DNA]</scope>
    <source>
        <strain evidence="7">MCCC 1A06723</strain>
    </source>
</reference>
<evidence type="ECO:0000256" key="3">
    <source>
        <dbReference type="ARBA" id="ARBA00023172"/>
    </source>
</evidence>
<dbReference type="InterPro" id="IPR044068">
    <property type="entry name" value="CB"/>
</dbReference>
<gene>
    <name evidence="6" type="ORF">FIV46_01210</name>
</gene>
<feature type="domain" description="Core-binding (CB)" evidence="5">
    <location>
        <begin position="69"/>
        <end position="181"/>
    </location>
</feature>
<sequence>MSKGGKREYQVGKFWLGREDESSSWYIYWYDARKRKTRRKTTHEESFERAKELIDEHYYASRTQIKAAPVDADIRKILSNYWLEHGRTLTAAQVINSAILSFTKFIDLEEDAGRVIGLTMLSDLTPRYIRRYIAWRLTHSIRVVHNEEGEVVKVRASKKDISPNTVQTYVKYIRAAINWAYKNGDISICPYIPGLSRYELNGPRTAFISIEMMADALTYAHTHKMDYLFKFIICSIGTIARPQTVLELHVGSQMDWTQGLLDLNPPKRRMTSKRRPVVAVPELLVKWLKKESGYFVQYNNDQVKSIKKSWRTMRTELKWPTDIITKTIRHSIAKTLRTNSALKKKYGFIIDPWELSGHMGHQAAGGLEITEGYAQYVPDTESTVIQGLNAYFKELEQAVDFDLHPKCTQKSESEQIDIQEKTCQLIE</sequence>
<dbReference type="InterPro" id="IPR013762">
    <property type="entry name" value="Integrase-like_cat_sf"/>
</dbReference>
<dbReference type="PROSITE" id="PS51900">
    <property type="entry name" value="CB"/>
    <property type="match status" value="1"/>
</dbReference>
<evidence type="ECO:0000313" key="7">
    <source>
        <dbReference type="Proteomes" id="UP000319148"/>
    </source>
</evidence>
<dbReference type="InterPro" id="IPR010998">
    <property type="entry name" value="Integrase_recombinase_N"/>
</dbReference>
<dbReference type="EMBL" id="VFIY01000004">
    <property type="protein sequence ID" value="TPD62725.1"/>
    <property type="molecule type" value="Genomic_DNA"/>
</dbReference>
<dbReference type="Pfam" id="PF13102">
    <property type="entry name" value="Phage_int_SAM_5"/>
    <property type="match status" value="1"/>
</dbReference>
<keyword evidence="3" id="KW-0233">DNA recombination</keyword>